<evidence type="ECO:0000259" key="3">
    <source>
        <dbReference type="Pfam" id="PF12704"/>
    </source>
</evidence>
<evidence type="ECO:0000256" key="2">
    <source>
        <dbReference type="SAM" id="Phobius"/>
    </source>
</evidence>
<dbReference type="PANTHER" id="PTHR30489">
    <property type="entry name" value="LIPOPROTEIN-RELEASING SYSTEM TRANSMEMBRANE PROTEIN LOLE"/>
    <property type="match status" value="1"/>
</dbReference>
<dbReference type="PANTHER" id="PTHR30489:SF0">
    <property type="entry name" value="LIPOPROTEIN-RELEASING SYSTEM TRANSMEMBRANE PROTEIN LOLE"/>
    <property type="match status" value="1"/>
</dbReference>
<dbReference type="InterPro" id="IPR051447">
    <property type="entry name" value="Lipoprotein-release_system"/>
</dbReference>
<keyword evidence="2" id="KW-1133">Transmembrane helix</keyword>
<dbReference type="Proteomes" id="UP000317716">
    <property type="component" value="Unassembled WGS sequence"/>
</dbReference>
<protein>
    <recommendedName>
        <fullName evidence="3">MacB-like periplasmic core domain-containing protein</fullName>
    </recommendedName>
</protein>
<sequence>MCCSFPSSAPRRVARRRKRKAKWARGGKRLRGEPARVRRDRAPGGSTVNLSLWIAARYLRTRRQSGFISLLTGFSVGGVALGVTALFTVLAVMNGFENEIQSRIAGTDAHVVLLGETASGIERPEELVPRVAAVPGVLGVAAFTYVKAMVFREGLTEGLVVKGVDLRAERGVTTVGRNIT</sequence>
<dbReference type="InterPro" id="IPR025857">
    <property type="entry name" value="MacB_PCD"/>
</dbReference>
<comment type="caution">
    <text evidence="4">The sequence shown here is derived from an EMBL/GenBank/DDBJ whole genome shotgun (WGS) entry which is preliminary data.</text>
</comment>
<dbReference type="AlphaFoldDB" id="A0A538SIL9"/>
<evidence type="ECO:0000313" key="5">
    <source>
        <dbReference type="Proteomes" id="UP000317716"/>
    </source>
</evidence>
<dbReference type="EMBL" id="VBOS01000385">
    <property type="protein sequence ID" value="TMQ51208.1"/>
    <property type="molecule type" value="Genomic_DNA"/>
</dbReference>
<dbReference type="Pfam" id="PF12704">
    <property type="entry name" value="MacB_PCD"/>
    <property type="match status" value="1"/>
</dbReference>
<dbReference type="GO" id="GO:0098797">
    <property type="term" value="C:plasma membrane protein complex"/>
    <property type="evidence" value="ECO:0007669"/>
    <property type="project" value="TreeGrafter"/>
</dbReference>
<reference evidence="4 5" key="1">
    <citation type="journal article" date="2019" name="Nat. Microbiol.">
        <title>Mediterranean grassland soil C-N compound turnover is dependent on rainfall and depth, and is mediated by genomically divergent microorganisms.</title>
        <authorList>
            <person name="Diamond S."/>
            <person name="Andeer P.F."/>
            <person name="Li Z."/>
            <person name="Crits-Christoph A."/>
            <person name="Burstein D."/>
            <person name="Anantharaman K."/>
            <person name="Lane K.R."/>
            <person name="Thomas B.C."/>
            <person name="Pan C."/>
            <person name="Northen T.R."/>
            <person name="Banfield J.F."/>
        </authorList>
    </citation>
    <scope>NUCLEOTIDE SEQUENCE [LARGE SCALE GENOMIC DNA]</scope>
    <source>
        <strain evidence="4">WS_2</strain>
    </source>
</reference>
<keyword evidence="2" id="KW-0812">Transmembrane</keyword>
<feature type="region of interest" description="Disordered" evidence="1">
    <location>
        <begin position="16"/>
        <end position="43"/>
    </location>
</feature>
<organism evidence="4 5">
    <name type="scientific">Eiseniibacteriota bacterium</name>
    <dbReference type="NCBI Taxonomy" id="2212470"/>
    <lineage>
        <taxon>Bacteria</taxon>
        <taxon>Candidatus Eiseniibacteriota</taxon>
    </lineage>
</organism>
<evidence type="ECO:0000256" key="1">
    <source>
        <dbReference type="SAM" id="MobiDB-lite"/>
    </source>
</evidence>
<feature type="compositionally biased region" description="Basic and acidic residues" evidence="1">
    <location>
        <begin position="30"/>
        <end position="42"/>
    </location>
</feature>
<name>A0A538SIL9_UNCEI</name>
<feature type="non-terminal residue" evidence="4">
    <location>
        <position position="180"/>
    </location>
</feature>
<proteinExistence type="predicted"/>
<gene>
    <name evidence="4" type="ORF">E6K72_10730</name>
</gene>
<keyword evidence="2" id="KW-0472">Membrane</keyword>
<feature type="transmembrane region" description="Helical" evidence="2">
    <location>
        <begin position="67"/>
        <end position="93"/>
    </location>
</feature>
<feature type="compositionally biased region" description="Basic residues" evidence="1">
    <location>
        <begin position="16"/>
        <end position="29"/>
    </location>
</feature>
<accession>A0A538SIL9</accession>
<evidence type="ECO:0000313" key="4">
    <source>
        <dbReference type="EMBL" id="TMQ51208.1"/>
    </source>
</evidence>
<dbReference type="GO" id="GO:0044874">
    <property type="term" value="P:lipoprotein localization to outer membrane"/>
    <property type="evidence" value="ECO:0007669"/>
    <property type="project" value="TreeGrafter"/>
</dbReference>
<feature type="domain" description="MacB-like periplasmic core" evidence="3">
    <location>
        <begin position="72"/>
        <end position="178"/>
    </location>
</feature>